<dbReference type="eggNOG" id="ENOG502RJRP">
    <property type="taxonomic scope" value="Eukaryota"/>
</dbReference>
<feature type="compositionally biased region" description="Acidic residues" evidence="1">
    <location>
        <begin position="106"/>
        <end position="115"/>
    </location>
</feature>
<feature type="domain" description="Myb-like DNA-binding" evidence="2">
    <location>
        <begin position="15"/>
        <end position="59"/>
    </location>
</feature>
<name>A0A0A2VQE2_BEABA</name>
<dbReference type="Pfam" id="PF22980">
    <property type="entry name" value="Myb_DNA-bind_8"/>
    <property type="match status" value="1"/>
</dbReference>
<dbReference type="HOGENOM" id="CLU_142375_0_0_1"/>
<reference evidence="3 4" key="1">
    <citation type="submission" date="2012-10" db="EMBL/GenBank/DDBJ databases">
        <title>Genome sequencing and analysis of entomopathogenic fungi Beauveria bassiana D1-5.</title>
        <authorList>
            <person name="Li Q."/>
            <person name="Wang L."/>
            <person name="Zhang Z."/>
            <person name="Wang Q."/>
            <person name="Ren J."/>
            <person name="Wang M."/>
            <person name="Xu W."/>
            <person name="Wang J."/>
            <person name="Lu Y."/>
            <person name="Du Q."/>
            <person name="Sun Z."/>
        </authorList>
    </citation>
    <scope>NUCLEOTIDE SEQUENCE [LARGE SCALE GENOMIC DNA]</scope>
    <source>
        <strain evidence="3 4">D1-5</strain>
    </source>
</reference>
<evidence type="ECO:0000256" key="1">
    <source>
        <dbReference type="SAM" id="MobiDB-lite"/>
    </source>
</evidence>
<dbReference type="EMBL" id="ANFO01000567">
    <property type="protein sequence ID" value="KGQ08567.1"/>
    <property type="molecule type" value="Genomic_DNA"/>
</dbReference>
<evidence type="ECO:0000313" key="4">
    <source>
        <dbReference type="Proteomes" id="UP000030106"/>
    </source>
</evidence>
<accession>A0A0A2VQE2</accession>
<comment type="caution">
    <text evidence="3">The sequence shown here is derived from an EMBL/GenBank/DDBJ whole genome shotgun (WGS) entry which is preliminary data.</text>
</comment>
<protein>
    <recommendedName>
        <fullName evidence="2">Myb-like DNA-binding domain-containing protein</fullName>
    </recommendedName>
</protein>
<evidence type="ECO:0000313" key="3">
    <source>
        <dbReference type="EMBL" id="KGQ08567.1"/>
    </source>
</evidence>
<proteinExistence type="predicted"/>
<dbReference type="AlphaFoldDB" id="A0A0A2VQE2"/>
<sequence>MADEGKSGPTAAEAIFFFNIVQHMKNKGDIDWNAVAESSGFKNAGVAKVRFGQIKRKYGLEGDSPTKKTGKGAQAGDVSSTPTKVTKSRKAPGGGGRGRKVKKEEPEDDDNDEDDGRAAKERSETPPVSGIKREPATDGFNLF</sequence>
<feature type="region of interest" description="Disordered" evidence="1">
    <location>
        <begin position="57"/>
        <end position="143"/>
    </location>
</feature>
<dbReference type="InterPro" id="IPR054505">
    <property type="entry name" value="Myb_DNA-bind_8"/>
</dbReference>
<dbReference type="Proteomes" id="UP000030106">
    <property type="component" value="Unassembled WGS sequence"/>
</dbReference>
<dbReference type="STRING" id="1245745.A0A0A2VQE2"/>
<dbReference type="OrthoDB" id="5403747at2759"/>
<evidence type="ECO:0000259" key="2">
    <source>
        <dbReference type="Pfam" id="PF22980"/>
    </source>
</evidence>
<organism evidence="3 4">
    <name type="scientific">Beauveria bassiana D1-5</name>
    <dbReference type="NCBI Taxonomy" id="1245745"/>
    <lineage>
        <taxon>Eukaryota</taxon>
        <taxon>Fungi</taxon>
        <taxon>Dikarya</taxon>
        <taxon>Ascomycota</taxon>
        <taxon>Pezizomycotina</taxon>
        <taxon>Sordariomycetes</taxon>
        <taxon>Hypocreomycetidae</taxon>
        <taxon>Hypocreales</taxon>
        <taxon>Cordycipitaceae</taxon>
        <taxon>Beauveria</taxon>
    </lineage>
</organism>
<gene>
    <name evidence="3" type="ORF">BBAD15_g6082</name>
</gene>